<gene>
    <name evidence="1" type="ORF">HPP92_025789</name>
</gene>
<comment type="caution">
    <text evidence="1">The sequence shown here is derived from an EMBL/GenBank/DDBJ whole genome shotgun (WGS) entry which is preliminary data.</text>
</comment>
<dbReference type="OrthoDB" id="8119704at2759"/>
<keyword evidence="2" id="KW-1185">Reference proteome</keyword>
<protein>
    <submittedName>
        <fullName evidence="1">Uncharacterized protein</fullName>
    </submittedName>
</protein>
<reference evidence="1 2" key="1">
    <citation type="journal article" date="2020" name="Nat. Food">
        <title>A phased Vanilla planifolia genome enables genetic improvement of flavour and production.</title>
        <authorList>
            <person name="Hasing T."/>
            <person name="Tang H."/>
            <person name="Brym M."/>
            <person name="Khazi F."/>
            <person name="Huang T."/>
            <person name="Chambers A.H."/>
        </authorList>
    </citation>
    <scope>NUCLEOTIDE SEQUENCE [LARGE SCALE GENOMIC DNA]</scope>
    <source>
        <tissue evidence="1">Leaf</tissue>
    </source>
</reference>
<sequence length="200" mass="21946">MVLRHDVIAMLLVTDISGSQVSEGKSKLCQTEAPLLPAKRTKLPVSSSRTKSACTTFSVTHTTDPKDSPTARRPLEVRNATGEAVLTGDRRLATQTYVRIGIEAYQMPRYRLDPPSTVKNPSSKVPLGLKIVVFPTRSGTTPAWFSPLFRGLGLRTHRPASVESEEEDEQVKAGEDFPAILRDYPILRCGEYIMTTGSSS</sequence>
<dbReference type="Proteomes" id="UP000636800">
    <property type="component" value="Unassembled WGS sequence"/>
</dbReference>
<evidence type="ECO:0000313" key="1">
    <source>
        <dbReference type="EMBL" id="KAG0453125.1"/>
    </source>
</evidence>
<evidence type="ECO:0000313" key="2">
    <source>
        <dbReference type="Proteomes" id="UP000636800"/>
    </source>
</evidence>
<proteinExistence type="predicted"/>
<dbReference type="EMBL" id="JADCNL010000014">
    <property type="protein sequence ID" value="KAG0453125.1"/>
    <property type="molecule type" value="Genomic_DNA"/>
</dbReference>
<name>A0A835PG06_VANPL</name>
<dbReference type="AlphaFoldDB" id="A0A835PG06"/>
<accession>A0A835PG06</accession>
<organism evidence="1 2">
    <name type="scientific">Vanilla planifolia</name>
    <name type="common">Vanilla</name>
    <dbReference type="NCBI Taxonomy" id="51239"/>
    <lineage>
        <taxon>Eukaryota</taxon>
        <taxon>Viridiplantae</taxon>
        <taxon>Streptophyta</taxon>
        <taxon>Embryophyta</taxon>
        <taxon>Tracheophyta</taxon>
        <taxon>Spermatophyta</taxon>
        <taxon>Magnoliopsida</taxon>
        <taxon>Liliopsida</taxon>
        <taxon>Asparagales</taxon>
        <taxon>Orchidaceae</taxon>
        <taxon>Vanilloideae</taxon>
        <taxon>Vanilleae</taxon>
        <taxon>Vanilla</taxon>
    </lineage>
</organism>